<dbReference type="GO" id="GO:0008168">
    <property type="term" value="F:methyltransferase activity"/>
    <property type="evidence" value="ECO:0007669"/>
    <property type="project" value="UniProtKB-KW"/>
</dbReference>
<evidence type="ECO:0000313" key="2">
    <source>
        <dbReference type="EMBL" id="EFM08685.1"/>
    </source>
</evidence>
<keyword evidence="3" id="KW-1185">Reference proteome</keyword>
<dbReference type="NCBIfam" id="TIGR01444">
    <property type="entry name" value="fkbM_fam"/>
    <property type="match status" value="1"/>
</dbReference>
<dbReference type="InterPro" id="IPR029063">
    <property type="entry name" value="SAM-dependent_MTases_sf"/>
</dbReference>
<dbReference type="PANTHER" id="PTHR34203:SF15">
    <property type="entry name" value="SLL1173 PROTEIN"/>
    <property type="match status" value="1"/>
</dbReference>
<keyword evidence="2" id="KW-0489">Methyltransferase</keyword>
<gene>
    <name evidence="2" type="ORF">PaecuDRAFT_4479</name>
</gene>
<protein>
    <submittedName>
        <fullName evidence="2">Methyltransferase FkbM family</fullName>
    </submittedName>
</protein>
<dbReference type="eggNOG" id="COG2242">
    <property type="taxonomic scope" value="Bacteria"/>
</dbReference>
<dbReference type="SUPFAM" id="SSF53335">
    <property type="entry name" value="S-adenosyl-L-methionine-dependent methyltransferases"/>
    <property type="match status" value="1"/>
</dbReference>
<dbReference type="InterPro" id="IPR052514">
    <property type="entry name" value="SAM-dependent_MTase"/>
</dbReference>
<accession>E0IFL9</accession>
<dbReference type="PANTHER" id="PTHR34203">
    <property type="entry name" value="METHYLTRANSFERASE, FKBM FAMILY PROTEIN"/>
    <property type="match status" value="1"/>
</dbReference>
<evidence type="ECO:0000259" key="1">
    <source>
        <dbReference type="Pfam" id="PF05050"/>
    </source>
</evidence>
<name>E0IFL9_9BACL</name>
<dbReference type="OrthoDB" id="5329963at2"/>
<dbReference type="InterPro" id="IPR006342">
    <property type="entry name" value="FkbM_mtfrase"/>
</dbReference>
<dbReference type="RefSeq" id="WP_006040462.1">
    <property type="nucleotide sequence ID" value="NZ_AEDD01000014.1"/>
</dbReference>
<dbReference type="AlphaFoldDB" id="E0IFL9"/>
<organism evidence="2 3">
    <name type="scientific">Paenibacillus curdlanolyticus YK9</name>
    <dbReference type="NCBI Taxonomy" id="717606"/>
    <lineage>
        <taxon>Bacteria</taxon>
        <taxon>Bacillati</taxon>
        <taxon>Bacillota</taxon>
        <taxon>Bacilli</taxon>
        <taxon>Bacillales</taxon>
        <taxon>Paenibacillaceae</taxon>
        <taxon>Paenibacillus</taxon>
    </lineage>
</organism>
<reference evidence="2 3" key="1">
    <citation type="submission" date="2010-07" db="EMBL/GenBank/DDBJ databases">
        <title>The draft genome of Paenibacillus curdlanolyticus YK9.</title>
        <authorList>
            <consortium name="US DOE Joint Genome Institute (JGI-PGF)"/>
            <person name="Lucas S."/>
            <person name="Copeland A."/>
            <person name="Lapidus A."/>
            <person name="Cheng J.-F."/>
            <person name="Bruce D."/>
            <person name="Goodwin L."/>
            <person name="Pitluck S."/>
            <person name="Land M.L."/>
            <person name="Hauser L."/>
            <person name="Chang Y.-J."/>
            <person name="Jeffries C."/>
            <person name="Anderson I.J."/>
            <person name="Johnson E."/>
            <person name="Loganathan U."/>
            <person name="Mulhopadhyay B."/>
            <person name="Kyrpides N."/>
            <person name="Woyke T.J."/>
        </authorList>
    </citation>
    <scope>NUCLEOTIDE SEQUENCE [LARGE SCALE GENOMIC DNA]</scope>
    <source>
        <strain evidence="2 3">YK9</strain>
    </source>
</reference>
<dbReference type="Gene3D" id="3.40.50.150">
    <property type="entry name" value="Vaccinia Virus protein VP39"/>
    <property type="match status" value="1"/>
</dbReference>
<feature type="domain" description="Methyltransferase FkbM" evidence="1">
    <location>
        <begin position="61"/>
        <end position="202"/>
    </location>
</feature>
<evidence type="ECO:0000313" key="3">
    <source>
        <dbReference type="Proteomes" id="UP000005387"/>
    </source>
</evidence>
<keyword evidence="2" id="KW-0808">Transferase</keyword>
<dbReference type="GO" id="GO:0032259">
    <property type="term" value="P:methylation"/>
    <property type="evidence" value="ECO:0007669"/>
    <property type="project" value="UniProtKB-KW"/>
</dbReference>
<dbReference type="Pfam" id="PF05050">
    <property type="entry name" value="Methyltransf_21"/>
    <property type="match status" value="1"/>
</dbReference>
<proteinExistence type="predicted"/>
<dbReference type="STRING" id="717606.PaecuDRAFT_4479"/>
<sequence>MQPMQTKTTILRLPNYPHPYAISSNAADMILAGIEKSSGYYEPHIMNVLRHIVKPDSICLDIGANIGAISLGMSTYAPQGRVYAFEPSAVNFNYLSYNVQQNGIRTVEPVQLGVYDRNTKLKFSYIDFGGGWSHITTEHAERGIQETVQCVRIDDWVKERKLSRLDLIKLDVEGAEVPALHGMAGTIGKFKPDLIVEFNPGAQQVIFQENPKILYDTLRGLYPNLYIIDFNYTVPRLVSFEQLMSLFHSGREVVDIYCTFKG</sequence>
<dbReference type="Proteomes" id="UP000005387">
    <property type="component" value="Unassembled WGS sequence"/>
</dbReference>
<dbReference type="EMBL" id="AEDD01000014">
    <property type="protein sequence ID" value="EFM08685.1"/>
    <property type="molecule type" value="Genomic_DNA"/>
</dbReference>